<organism evidence="1 2">
    <name type="scientific">Cupriavidus malaysiensis</name>
    <dbReference type="NCBI Taxonomy" id="367825"/>
    <lineage>
        <taxon>Bacteria</taxon>
        <taxon>Pseudomonadati</taxon>
        <taxon>Pseudomonadota</taxon>
        <taxon>Betaproteobacteria</taxon>
        <taxon>Burkholderiales</taxon>
        <taxon>Burkholderiaceae</taxon>
        <taxon>Cupriavidus</taxon>
    </lineage>
</organism>
<dbReference type="RefSeq" id="WP_071069837.1">
    <property type="nucleotide sequence ID" value="NZ_CP017754.1"/>
</dbReference>
<keyword evidence="2" id="KW-1185">Reference proteome</keyword>
<name>A0ABM6F5D9_9BURK</name>
<sequence length="193" mass="22049">MNTIYKDKKLREALYSIYLAQFKAFKACPDQLNKADATRMLTSLMGSKPWSWRVVGITPAALEVFKEHHFEKPKEKLLQRGHIYSRSSTAEALLRSDEPRPLKDFFDFFLERDKTVIGLTSENPSRGNHSTPCYYPIDLSSELFPCGSLIGWKQGEKEATFLRALYEARHKAPRSCGWPQNESCPQCKAVAAK</sequence>
<gene>
    <name evidence="1" type="ORF">BKK80_13510</name>
</gene>
<evidence type="ECO:0000313" key="2">
    <source>
        <dbReference type="Proteomes" id="UP000177515"/>
    </source>
</evidence>
<reference evidence="1 2" key="1">
    <citation type="submission" date="2016-10" db="EMBL/GenBank/DDBJ databases">
        <title>Complete genome sequences of three Cupriavidus strains isolated from various Malaysian environments.</title>
        <authorList>
            <person name="Abdullah A.A.-A."/>
            <person name="Shafie N.A.H."/>
            <person name="Lau N.S."/>
        </authorList>
    </citation>
    <scope>NUCLEOTIDE SEQUENCE [LARGE SCALE GENOMIC DNA]</scope>
    <source>
        <strain evidence="1 2">USMAA1020</strain>
    </source>
</reference>
<evidence type="ECO:0000313" key="1">
    <source>
        <dbReference type="EMBL" id="AOZ06717.1"/>
    </source>
</evidence>
<proteinExistence type="predicted"/>
<dbReference type="EMBL" id="CP017754">
    <property type="protein sequence ID" value="AOZ06717.1"/>
    <property type="molecule type" value="Genomic_DNA"/>
</dbReference>
<accession>A0ABM6F5D9</accession>
<protein>
    <recommendedName>
        <fullName evidence="3">4Fe4S-binding SPASM domain-containing protein</fullName>
    </recommendedName>
</protein>
<evidence type="ECO:0008006" key="3">
    <source>
        <dbReference type="Google" id="ProtNLM"/>
    </source>
</evidence>
<dbReference type="Proteomes" id="UP000177515">
    <property type="component" value="Chromosome 1"/>
</dbReference>